<dbReference type="GO" id="GO:1902600">
    <property type="term" value="P:proton transmembrane transport"/>
    <property type="evidence" value="ECO:0007669"/>
    <property type="project" value="InterPro"/>
</dbReference>
<evidence type="ECO:0000256" key="11">
    <source>
        <dbReference type="SAM" id="Phobius"/>
    </source>
</evidence>
<dbReference type="InterPro" id="IPR006153">
    <property type="entry name" value="Cation/H_exchanger_TM"/>
</dbReference>
<gene>
    <name evidence="13" type="ORF">CWATWH0401_1552</name>
</gene>
<dbReference type="PANTHER" id="PTHR43562">
    <property type="entry name" value="NAPA-TYPE SODIUM/HYDROGEN ANTIPORTER"/>
    <property type="match status" value="1"/>
</dbReference>
<evidence type="ECO:0000256" key="5">
    <source>
        <dbReference type="ARBA" id="ARBA00022692"/>
    </source>
</evidence>
<evidence type="ECO:0000259" key="12">
    <source>
        <dbReference type="Pfam" id="PF00999"/>
    </source>
</evidence>
<evidence type="ECO:0000313" key="13">
    <source>
        <dbReference type="EMBL" id="CCQ63203.1"/>
    </source>
</evidence>
<dbReference type="Pfam" id="PF00999">
    <property type="entry name" value="Na_H_Exchanger"/>
    <property type="match status" value="1"/>
</dbReference>
<evidence type="ECO:0000256" key="3">
    <source>
        <dbReference type="ARBA" id="ARBA00022448"/>
    </source>
</evidence>
<dbReference type="Gene3D" id="1.20.1530.20">
    <property type="match status" value="1"/>
</dbReference>
<accession>T2JBG0</accession>
<dbReference type="EMBL" id="CAQM01000673">
    <property type="protein sequence ID" value="CCQ63203.1"/>
    <property type="molecule type" value="Genomic_DNA"/>
</dbReference>
<protein>
    <submittedName>
        <fullName evidence="13">Na+/H+ antiporter</fullName>
    </submittedName>
</protein>
<keyword evidence="9 11" id="KW-0472">Membrane</keyword>
<evidence type="ECO:0000256" key="4">
    <source>
        <dbReference type="ARBA" id="ARBA00022449"/>
    </source>
</evidence>
<evidence type="ECO:0000256" key="9">
    <source>
        <dbReference type="ARBA" id="ARBA00023136"/>
    </source>
</evidence>
<dbReference type="GO" id="GO:0006814">
    <property type="term" value="P:sodium ion transport"/>
    <property type="evidence" value="ECO:0007669"/>
    <property type="project" value="UniProtKB-KW"/>
</dbReference>
<evidence type="ECO:0000256" key="2">
    <source>
        <dbReference type="ARBA" id="ARBA00005551"/>
    </source>
</evidence>
<reference evidence="13 14" key="1">
    <citation type="submission" date="2013-01" db="EMBL/GenBank/DDBJ databases">
        <authorList>
            <person name="Bench S."/>
        </authorList>
    </citation>
    <scope>NUCLEOTIDE SEQUENCE [LARGE SCALE GENOMIC DNA]</scope>
    <source>
        <strain evidence="13 14">WH 0401</strain>
    </source>
</reference>
<comment type="subcellular location">
    <subcellularLocation>
        <location evidence="1">Membrane</location>
        <topology evidence="1">Multi-pass membrane protein</topology>
    </subcellularLocation>
</comment>
<feature type="transmembrane region" description="Helical" evidence="11">
    <location>
        <begin position="74"/>
        <end position="105"/>
    </location>
</feature>
<keyword evidence="4" id="KW-0050">Antiport</keyword>
<evidence type="ECO:0000256" key="1">
    <source>
        <dbReference type="ARBA" id="ARBA00004141"/>
    </source>
</evidence>
<keyword evidence="3" id="KW-0813">Transport</keyword>
<comment type="caution">
    <text evidence="13">The sequence shown here is derived from an EMBL/GenBank/DDBJ whole genome shotgun (WGS) entry which is preliminary data.</text>
</comment>
<dbReference type="GO" id="GO:0015297">
    <property type="term" value="F:antiporter activity"/>
    <property type="evidence" value="ECO:0007669"/>
    <property type="project" value="UniProtKB-KW"/>
</dbReference>
<reference evidence="13 14" key="2">
    <citation type="submission" date="2013-09" db="EMBL/GenBank/DDBJ databases">
        <title>Whole genome comparison of six Crocosphaera watsonii strains with differing phenotypes.</title>
        <authorList>
            <person name="Bench S.R."/>
            <person name="Heller P."/>
            <person name="Frank I."/>
            <person name="Arciniega M."/>
            <person name="Shilova I.N."/>
            <person name="Zehr J.P."/>
        </authorList>
    </citation>
    <scope>NUCLEOTIDE SEQUENCE [LARGE SCALE GENOMIC DNA]</scope>
    <source>
        <strain evidence="13 14">WH 0401</strain>
    </source>
</reference>
<keyword evidence="10" id="KW-0739">Sodium transport</keyword>
<keyword evidence="6 11" id="KW-1133">Transmembrane helix</keyword>
<keyword evidence="8" id="KW-0406">Ion transport</keyword>
<feature type="transmembrane region" description="Helical" evidence="11">
    <location>
        <begin position="31"/>
        <end position="53"/>
    </location>
</feature>
<comment type="similarity">
    <text evidence="2">Belongs to the monovalent cation:proton antiporter 2 (CPA2) transporter (TC 2.A.37) family.</text>
</comment>
<dbReference type="GO" id="GO:0016020">
    <property type="term" value="C:membrane"/>
    <property type="evidence" value="ECO:0007669"/>
    <property type="project" value="UniProtKB-SubCell"/>
</dbReference>
<evidence type="ECO:0000256" key="8">
    <source>
        <dbReference type="ARBA" id="ARBA00023065"/>
    </source>
</evidence>
<feature type="domain" description="Cation/H+ exchanger transmembrane" evidence="12">
    <location>
        <begin position="2"/>
        <end position="109"/>
    </location>
</feature>
<keyword evidence="5 11" id="KW-0812">Transmembrane</keyword>
<dbReference type="AlphaFoldDB" id="T2JBG0"/>
<evidence type="ECO:0000313" key="14">
    <source>
        <dbReference type="Proteomes" id="UP000018198"/>
    </source>
</evidence>
<dbReference type="PANTHER" id="PTHR43562:SF3">
    <property type="entry name" value="SODIUM ION_PROTON EXCHANGER (EUROFUNG)"/>
    <property type="match status" value="1"/>
</dbReference>
<proteinExistence type="inferred from homology"/>
<evidence type="ECO:0000256" key="7">
    <source>
        <dbReference type="ARBA" id="ARBA00023053"/>
    </source>
</evidence>
<dbReference type="InterPro" id="IPR038770">
    <property type="entry name" value="Na+/solute_symporter_sf"/>
</dbReference>
<name>T2JBG0_CROWT</name>
<evidence type="ECO:0000256" key="6">
    <source>
        <dbReference type="ARBA" id="ARBA00022989"/>
    </source>
</evidence>
<dbReference type="Proteomes" id="UP000018198">
    <property type="component" value="Unassembled WGS sequence"/>
</dbReference>
<keyword evidence="7" id="KW-0915">Sodium</keyword>
<organism evidence="13 14">
    <name type="scientific">Crocosphaera watsonii WH 0401</name>
    <dbReference type="NCBI Taxonomy" id="555881"/>
    <lineage>
        <taxon>Bacteria</taxon>
        <taxon>Bacillati</taxon>
        <taxon>Cyanobacteriota</taxon>
        <taxon>Cyanophyceae</taxon>
        <taxon>Oscillatoriophycideae</taxon>
        <taxon>Chroococcales</taxon>
        <taxon>Aphanothecaceae</taxon>
        <taxon>Crocosphaera</taxon>
    </lineage>
</organism>
<evidence type="ECO:0000256" key="10">
    <source>
        <dbReference type="ARBA" id="ARBA00023201"/>
    </source>
</evidence>
<sequence length="127" mass="13167">MVFSTVFFVSIGAKTDLSVLNPSVPANREGLIIAGFLIIVAIVGKVSAGFFAFTDEKINRLGIGTGMIPRGEVGLVFAGLGSATGALPPSIDVAIVLMVIATTFLSPPLLRLVFDTSESPSELVQSD</sequence>